<evidence type="ECO:0000313" key="4">
    <source>
        <dbReference type="EMBL" id="ODQ78552.1"/>
    </source>
</evidence>
<feature type="domain" description="Rab-GAP TBC" evidence="3">
    <location>
        <begin position="305"/>
        <end position="443"/>
    </location>
</feature>
<feature type="compositionally biased region" description="Pro residues" evidence="2">
    <location>
        <begin position="1"/>
        <end position="10"/>
    </location>
</feature>
<dbReference type="GeneID" id="30147375"/>
<feature type="region of interest" description="Disordered" evidence="2">
    <location>
        <begin position="1"/>
        <end position="24"/>
    </location>
</feature>
<keyword evidence="5" id="KW-1185">Reference proteome</keyword>
<feature type="coiled-coil region" evidence="1">
    <location>
        <begin position="468"/>
        <end position="495"/>
    </location>
</feature>
<dbReference type="RefSeq" id="XP_018983880.1">
    <property type="nucleotide sequence ID" value="XM_019129522.1"/>
</dbReference>
<dbReference type="OrthoDB" id="4085843at2759"/>
<evidence type="ECO:0000256" key="2">
    <source>
        <dbReference type="SAM" id="MobiDB-lite"/>
    </source>
</evidence>
<reference evidence="5" key="1">
    <citation type="submission" date="2016-05" db="EMBL/GenBank/DDBJ databases">
        <title>Comparative genomics of biotechnologically important yeasts.</title>
        <authorList>
            <consortium name="DOE Joint Genome Institute"/>
            <person name="Riley R."/>
            <person name="Haridas S."/>
            <person name="Wolfe K.H."/>
            <person name="Lopes M.R."/>
            <person name="Hittinger C.T."/>
            <person name="Goker M."/>
            <person name="Salamov A."/>
            <person name="Wisecaver J."/>
            <person name="Long T.M."/>
            <person name="Aerts A.L."/>
            <person name="Barry K."/>
            <person name="Choi C."/>
            <person name="Clum A."/>
            <person name="Coughlan A.Y."/>
            <person name="Deshpande S."/>
            <person name="Douglass A.P."/>
            <person name="Hanson S.J."/>
            <person name="Klenk H.-P."/>
            <person name="Labutti K."/>
            <person name="Lapidus A."/>
            <person name="Lindquist E."/>
            <person name="Lipzen A."/>
            <person name="Meier-Kolthoff J.P."/>
            <person name="Ohm R.A."/>
            <person name="Otillar R.P."/>
            <person name="Pangilinan J."/>
            <person name="Peng Y."/>
            <person name="Rokas A."/>
            <person name="Rosa C.A."/>
            <person name="Scheuner C."/>
            <person name="Sibirny A.A."/>
            <person name="Slot J.C."/>
            <person name="Stielow J.B."/>
            <person name="Sun H."/>
            <person name="Kurtzman C.P."/>
            <person name="Blackwell M."/>
            <person name="Grigoriev I.V."/>
            <person name="Jeffries T.W."/>
        </authorList>
    </citation>
    <scope>NUCLEOTIDE SEQUENCE [LARGE SCALE GENOMIC DNA]</scope>
    <source>
        <strain evidence="5">NRRL Y-12698</strain>
    </source>
</reference>
<evidence type="ECO:0000259" key="3">
    <source>
        <dbReference type="Pfam" id="PF23436"/>
    </source>
</evidence>
<dbReference type="Proteomes" id="UP000094336">
    <property type="component" value="Unassembled WGS sequence"/>
</dbReference>
<evidence type="ECO:0000256" key="1">
    <source>
        <dbReference type="SAM" id="Coils"/>
    </source>
</evidence>
<proteinExistence type="predicted"/>
<evidence type="ECO:0000313" key="5">
    <source>
        <dbReference type="Proteomes" id="UP000094336"/>
    </source>
</evidence>
<name>A0A1E3QN84_9ASCO</name>
<dbReference type="AlphaFoldDB" id="A0A1E3QN84"/>
<dbReference type="InterPro" id="IPR000195">
    <property type="entry name" value="Rab-GAP-TBC_dom"/>
</dbReference>
<dbReference type="STRING" id="984486.A0A1E3QN84"/>
<accession>A0A1E3QN84</accession>
<protein>
    <recommendedName>
        <fullName evidence="3">Rab-GAP TBC domain-containing protein</fullName>
    </recommendedName>
</protein>
<gene>
    <name evidence="4" type="ORF">BABINDRAFT_162758</name>
</gene>
<keyword evidence="1" id="KW-0175">Coiled coil</keyword>
<dbReference type="Pfam" id="PF23436">
    <property type="entry name" value="RabGap-TBC_2"/>
    <property type="match status" value="1"/>
</dbReference>
<dbReference type="EMBL" id="KV454435">
    <property type="protein sequence ID" value="ODQ78552.1"/>
    <property type="molecule type" value="Genomic_DNA"/>
</dbReference>
<dbReference type="Gene3D" id="1.10.472.80">
    <property type="entry name" value="Ypt/Rab-GAP domain of gyp1p, domain 3"/>
    <property type="match status" value="1"/>
</dbReference>
<feature type="coiled-coil region" evidence="1">
    <location>
        <begin position="547"/>
        <end position="581"/>
    </location>
</feature>
<organism evidence="4 5">
    <name type="scientific">Babjeviella inositovora NRRL Y-12698</name>
    <dbReference type="NCBI Taxonomy" id="984486"/>
    <lineage>
        <taxon>Eukaryota</taxon>
        <taxon>Fungi</taxon>
        <taxon>Dikarya</taxon>
        <taxon>Ascomycota</taxon>
        <taxon>Saccharomycotina</taxon>
        <taxon>Pichiomycetes</taxon>
        <taxon>Serinales incertae sedis</taxon>
        <taxon>Babjeviella</taxon>
    </lineage>
</organism>
<sequence length="585" mass="65740">MTDSPPPLPPRDTEATQQKGVLTPLPLAARELAPKRLSRPDLSLDKRFVSLDAGLSSPLSPALSHFAQNFSRRLSMHSSVTGKTLSSFSTGFQQELRDEFNWFLVKRQYDVLAALYSSSSETCASVKAGDAVLRVRFAKLCAVAEQQGADWSWWETLLGDYARKPVLLEMEQNLNQLQGFPCDARGVLYLSILRAKSALLEDAYAEMVASGRACDKNDELNILLENYSRELADSKDAKGLKTLLRCFTIYTGDIPSAHVVNVALVLHGASTTSALSPESLVDLSEAETFSVLLKFDAIYSDLNKDEFYYKMSRTLEDTLPAVYLHLTAQGVILSSFYKKILSFEFFKDMFTADVNKETAGSTTAQFVLQNMDMVVLQGVDYFTKFILHVFTAHQERILASNLNQQTQFLHVELLNTENYSVASSSSDFSDEEPTFFTATLYLTPDFIKYENEYNLLNNNSLNLNNTELINLKETNEDLTSKLQELNSKFEHLNKNHLAIVQENQEILQELAAQSADTTRLSARRDALAAQVQQLGMNEEILQTRERNEKFGAVNDELKQQIEETKRDLEAKRLAVEELRAAETVA</sequence>